<accession>A0A498S3H5</accession>
<name>A0A498S3H5_ACAVI</name>
<proteinExistence type="predicted"/>
<evidence type="ECO:0000313" key="1">
    <source>
        <dbReference type="EMBL" id="VBB25914.1"/>
    </source>
</evidence>
<evidence type="ECO:0000313" key="2">
    <source>
        <dbReference type="Proteomes" id="UP000276991"/>
    </source>
</evidence>
<sequence>MSHSFQRRRAGHNVCVGVSMGRTGSDEAEVAECERNTGIQHRKCQQMSSVRFCSISLRGELRKANVPVIRWEGLFYTVVQELIALAEFLLLPINDLRLANVLKLLLFNFTESLAVENSCYGKNSKVLDTCATSIYSVDQGE</sequence>
<dbReference type="Proteomes" id="UP000276991">
    <property type="component" value="Unassembled WGS sequence"/>
</dbReference>
<protein>
    <submittedName>
        <fullName evidence="1">Uncharacterized protein</fullName>
    </submittedName>
</protein>
<dbReference type="OrthoDB" id="6729494at2759"/>
<organism evidence="1 2">
    <name type="scientific">Acanthocheilonema viteae</name>
    <name type="common">Filarial nematode worm</name>
    <name type="synonym">Dipetalonema viteae</name>
    <dbReference type="NCBI Taxonomy" id="6277"/>
    <lineage>
        <taxon>Eukaryota</taxon>
        <taxon>Metazoa</taxon>
        <taxon>Ecdysozoa</taxon>
        <taxon>Nematoda</taxon>
        <taxon>Chromadorea</taxon>
        <taxon>Rhabditida</taxon>
        <taxon>Spirurina</taxon>
        <taxon>Spiruromorpha</taxon>
        <taxon>Filarioidea</taxon>
        <taxon>Onchocercidae</taxon>
        <taxon>Acanthocheilonema</taxon>
    </lineage>
</organism>
<reference evidence="1 2" key="1">
    <citation type="submission" date="2018-08" db="EMBL/GenBank/DDBJ databases">
        <authorList>
            <person name="Laetsch R D."/>
            <person name="Stevens L."/>
            <person name="Kumar S."/>
            <person name="Blaxter L. M."/>
        </authorList>
    </citation>
    <scope>NUCLEOTIDE SEQUENCE [LARGE SCALE GENOMIC DNA]</scope>
</reference>
<keyword evidence="2" id="KW-1185">Reference proteome</keyword>
<dbReference type="AlphaFoldDB" id="A0A498S3H5"/>
<dbReference type="EMBL" id="UPTC01000051">
    <property type="protein sequence ID" value="VBB25914.1"/>
    <property type="molecule type" value="Genomic_DNA"/>
</dbReference>
<gene>
    <name evidence="1" type="ORF">NAV_LOCUS744</name>
</gene>